<dbReference type="AlphaFoldDB" id="A0A6G0ZRS5"/>
<dbReference type="EMBL" id="VUJU01000038">
    <property type="protein sequence ID" value="KAF0773688.1"/>
    <property type="molecule type" value="Genomic_DNA"/>
</dbReference>
<sequence>MSPSNSKLSPRCESTSCIQNKNGKRTFLTSDNDLTCDNDIY</sequence>
<evidence type="ECO:0000313" key="2">
    <source>
        <dbReference type="Proteomes" id="UP000478052"/>
    </source>
</evidence>
<name>A0A6G0ZRS5_APHCR</name>
<protein>
    <submittedName>
        <fullName evidence="1">Protein PFC0760c-like</fullName>
    </submittedName>
</protein>
<dbReference type="Proteomes" id="UP000478052">
    <property type="component" value="Unassembled WGS sequence"/>
</dbReference>
<organism evidence="1 2">
    <name type="scientific">Aphis craccivora</name>
    <name type="common">Cowpea aphid</name>
    <dbReference type="NCBI Taxonomy" id="307492"/>
    <lineage>
        <taxon>Eukaryota</taxon>
        <taxon>Metazoa</taxon>
        <taxon>Ecdysozoa</taxon>
        <taxon>Arthropoda</taxon>
        <taxon>Hexapoda</taxon>
        <taxon>Insecta</taxon>
        <taxon>Pterygota</taxon>
        <taxon>Neoptera</taxon>
        <taxon>Paraneoptera</taxon>
        <taxon>Hemiptera</taxon>
        <taxon>Sternorrhyncha</taxon>
        <taxon>Aphidomorpha</taxon>
        <taxon>Aphidoidea</taxon>
        <taxon>Aphididae</taxon>
        <taxon>Aphidini</taxon>
        <taxon>Aphis</taxon>
        <taxon>Aphis</taxon>
    </lineage>
</organism>
<gene>
    <name evidence="1" type="ORF">FWK35_00004075</name>
</gene>
<reference evidence="1 2" key="1">
    <citation type="submission" date="2019-08" db="EMBL/GenBank/DDBJ databases">
        <title>Whole genome of Aphis craccivora.</title>
        <authorList>
            <person name="Voronova N.V."/>
            <person name="Shulinski R.S."/>
            <person name="Bandarenka Y.V."/>
            <person name="Zhorov D.G."/>
            <person name="Warner D."/>
        </authorList>
    </citation>
    <scope>NUCLEOTIDE SEQUENCE [LARGE SCALE GENOMIC DNA]</scope>
    <source>
        <strain evidence="1">180601</strain>
        <tissue evidence="1">Whole Body</tissue>
    </source>
</reference>
<keyword evidence="2" id="KW-1185">Reference proteome</keyword>
<comment type="caution">
    <text evidence="1">The sequence shown here is derived from an EMBL/GenBank/DDBJ whole genome shotgun (WGS) entry which is preliminary data.</text>
</comment>
<evidence type="ECO:0000313" key="1">
    <source>
        <dbReference type="EMBL" id="KAF0773688.1"/>
    </source>
</evidence>
<feature type="non-terminal residue" evidence="1">
    <location>
        <position position="41"/>
    </location>
</feature>
<proteinExistence type="predicted"/>
<accession>A0A6G0ZRS5</accession>